<protein>
    <submittedName>
        <fullName evidence="1">Uncharacterized protein</fullName>
    </submittedName>
</protein>
<dbReference type="AlphaFoldDB" id="A0AB36TL88"/>
<evidence type="ECO:0000313" key="2">
    <source>
        <dbReference type="Proteomes" id="UP000223596"/>
    </source>
</evidence>
<dbReference type="Pfam" id="PF25753">
    <property type="entry name" value="SF0329"/>
    <property type="match status" value="1"/>
</dbReference>
<gene>
    <name evidence="1" type="ORF">M972_112391</name>
</gene>
<organism evidence="1 2">
    <name type="scientific">Acetivibrio thermocellus AD2</name>
    <dbReference type="NCBI Taxonomy" id="1138384"/>
    <lineage>
        <taxon>Bacteria</taxon>
        <taxon>Bacillati</taxon>
        <taxon>Bacillota</taxon>
        <taxon>Clostridia</taxon>
        <taxon>Eubacteriales</taxon>
        <taxon>Oscillospiraceae</taxon>
        <taxon>Acetivibrio</taxon>
    </lineage>
</organism>
<reference evidence="1 2" key="1">
    <citation type="submission" date="2017-09" db="EMBL/GenBank/DDBJ databases">
        <title>Evaluation of Pacific Biosciences Sequencing Technology to Finishing C. thermocellum Genome Sequences.</title>
        <authorList>
            <person name="Brown S."/>
        </authorList>
    </citation>
    <scope>NUCLEOTIDE SEQUENCE [LARGE SCALE GENOMIC DNA]</scope>
    <source>
        <strain evidence="1 2">AD2</strain>
    </source>
</reference>
<dbReference type="Proteomes" id="UP000223596">
    <property type="component" value="Unassembled WGS sequence"/>
</dbReference>
<proteinExistence type="predicted"/>
<dbReference type="GeneID" id="35805387"/>
<evidence type="ECO:0000313" key="1">
    <source>
        <dbReference type="EMBL" id="PFH03580.1"/>
    </source>
</evidence>
<accession>A0AB36TL88</accession>
<name>A0AB36TL88_ACETH</name>
<sequence length="180" mass="21358">MGDSWSGVRKRLEQDLLCDALKGRLKYFITKYNNAHDESGRVAIIVDGREIIQGDIFRYYKGYREVEKKIKSELGIPKRFWDGKRIVNDEVNREAEEYIDKIRLNEGIFDVWQFTDAVERFLNSNIKESLVSENPLVRLLAIVDRRVGKRTLEKLKDTVLQQPEWLQYFYRLRLQAESII</sequence>
<dbReference type="RefSeq" id="WP_003517724.1">
    <property type="nucleotide sequence ID" value="NZ_CP013828.1"/>
</dbReference>
<dbReference type="InterPro" id="IPR057955">
    <property type="entry name" value="SF0329-like"/>
</dbReference>
<dbReference type="EMBL" id="PDBW01000001">
    <property type="protein sequence ID" value="PFH03580.1"/>
    <property type="molecule type" value="Genomic_DNA"/>
</dbReference>
<comment type="caution">
    <text evidence="1">The sequence shown here is derived from an EMBL/GenBank/DDBJ whole genome shotgun (WGS) entry which is preliminary data.</text>
</comment>